<protein>
    <submittedName>
        <fullName evidence="1">Uncharacterized protein</fullName>
    </submittedName>
</protein>
<organism evidence="1 2">
    <name type="scientific">Desulfosporosinus orientis (strain ATCC 19365 / DSM 765 / NCIMB 8382 / VKM B-1628 / Singapore I)</name>
    <name type="common">Desulfotomaculum orientis</name>
    <dbReference type="NCBI Taxonomy" id="768706"/>
    <lineage>
        <taxon>Bacteria</taxon>
        <taxon>Bacillati</taxon>
        <taxon>Bacillota</taxon>
        <taxon>Clostridia</taxon>
        <taxon>Eubacteriales</taxon>
        <taxon>Desulfitobacteriaceae</taxon>
        <taxon>Desulfosporosinus</taxon>
    </lineage>
</organism>
<dbReference type="HOGENOM" id="CLU_2681725_0_0_9"/>
<sequence>MNNFPISPFLKFQKINALYHTLIVQDVIKGTVAQIFLCKKYLFLSEIGVYTYMITIRYQRQYSFFKILYLKKIF</sequence>
<evidence type="ECO:0000313" key="2">
    <source>
        <dbReference type="Proteomes" id="UP000006346"/>
    </source>
</evidence>
<dbReference type="EMBL" id="CP003108">
    <property type="protein sequence ID" value="AET67531.1"/>
    <property type="molecule type" value="Genomic_DNA"/>
</dbReference>
<dbReference type="AlphaFoldDB" id="G7WB30"/>
<keyword evidence="2" id="KW-1185">Reference proteome</keyword>
<dbReference type="Proteomes" id="UP000006346">
    <property type="component" value="Chromosome"/>
</dbReference>
<evidence type="ECO:0000313" key="1">
    <source>
        <dbReference type="EMBL" id="AET67531.1"/>
    </source>
</evidence>
<proteinExistence type="predicted"/>
<dbReference type="STRING" id="768706.Desor_1905"/>
<reference evidence="2" key="1">
    <citation type="submission" date="2011-11" db="EMBL/GenBank/DDBJ databases">
        <title>Complete sequence of Desulfosporosinus orientis DSM 765.</title>
        <authorList>
            <person name="Lucas S."/>
            <person name="Han J."/>
            <person name="Lapidus A."/>
            <person name="Cheng J.-F."/>
            <person name="Goodwin L."/>
            <person name="Pitluck S."/>
            <person name="Peters L."/>
            <person name="Ovchinnikova G."/>
            <person name="Teshima H."/>
            <person name="Detter J.C."/>
            <person name="Han C."/>
            <person name="Tapia R."/>
            <person name="Land M."/>
            <person name="Hauser L."/>
            <person name="Kyrpides N."/>
            <person name="Ivanova N."/>
            <person name="Pagani I."/>
            <person name="Pester M."/>
            <person name="Spring S."/>
            <person name="Ollivier B."/>
            <person name="Rattei T."/>
            <person name="Klenk H.-P."/>
            <person name="Wagner M."/>
            <person name="Loy A."/>
            <person name="Woyke T."/>
        </authorList>
    </citation>
    <scope>NUCLEOTIDE SEQUENCE [LARGE SCALE GENOMIC DNA]</scope>
    <source>
        <strain evidence="2">ATCC 19365 / DSM 765 / NCIMB 8382 / VKM B-1628</strain>
    </source>
</reference>
<reference evidence="1 2" key="2">
    <citation type="journal article" date="2012" name="J. Bacteriol.">
        <title>Complete genome sequences of Desulfosporosinus orientis DSM765T, Desulfosporosinus youngiae DSM17734T, Desulfosporosinus meridiei DSM13257T, and Desulfosporosinus acidiphilus DSM22704T.</title>
        <authorList>
            <person name="Pester M."/>
            <person name="Brambilla E."/>
            <person name="Alazard D."/>
            <person name="Rattei T."/>
            <person name="Weinmaier T."/>
            <person name="Han J."/>
            <person name="Lucas S."/>
            <person name="Lapidus A."/>
            <person name="Cheng J.F."/>
            <person name="Goodwin L."/>
            <person name="Pitluck S."/>
            <person name="Peters L."/>
            <person name="Ovchinnikova G."/>
            <person name="Teshima H."/>
            <person name="Detter J.C."/>
            <person name="Han C.S."/>
            <person name="Tapia R."/>
            <person name="Land M.L."/>
            <person name="Hauser L."/>
            <person name="Kyrpides N.C."/>
            <person name="Ivanova N.N."/>
            <person name="Pagani I."/>
            <person name="Huntmann M."/>
            <person name="Wei C.L."/>
            <person name="Davenport K.W."/>
            <person name="Daligault H."/>
            <person name="Chain P.S."/>
            <person name="Chen A."/>
            <person name="Mavromatis K."/>
            <person name="Markowitz V."/>
            <person name="Szeto E."/>
            <person name="Mikhailova N."/>
            <person name="Pati A."/>
            <person name="Wagner M."/>
            <person name="Woyke T."/>
            <person name="Ollivier B."/>
            <person name="Klenk H.P."/>
            <person name="Spring S."/>
            <person name="Loy A."/>
        </authorList>
    </citation>
    <scope>NUCLEOTIDE SEQUENCE [LARGE SCALE GENOMIC DNA]</scope>
    <source>
        <strain evidence="2">ATCC 19365 / DSM 765 / NCIMB 8382 / VKM B-1628</strain>
    </source>
</reference>
<gene>
    <name evidence="1" type="ordered locus">Desor_1905</name>
</gene>
<name>G7WB30_DESOD</name>
<dbReference type="KEGG" id="dor:Desor_1905"/>
<accession>G7WB30</accession>